<keyword evidence="2" id="KW-1185">Reference proteome</keyword>
<reference evidence="1 2" key="1">
    <citation type="journal article" date="2017" name="BMC Biol.">
        <title>Genomic innovations, transcriptional plasticity and gene loss underlying the evolution and divergence of two highly polyphagous and invasive Helicoverpa pest species.</title>
        <authorList>
            <person name="Pearce S.L."/>
            <person name="Clarke D.F."/>
            <person name="East P.D."/>
            <person name="Elfekih S."/>
            <person name="Gordon K.H."/>
            <person name="Jermiin L.S."/>
            <person name="McGaughran A."/>
            <person name="Oakeshott J.G."/>
            <person name="Papanikolaou A."/>
            <person name="Perera O.P."/>
            <person name="Rane R.V."/>
            <person name="Richards S."/>
            <person name="Tay W.T."/>
            <person name="Walsh T.K."/>
            <person name="Anderson A."/>
            <person name="Anderson C.J."/>
            <person name="Asgari S."/>
            <person name="Board P.G."/>
            <person name="Bretschneider A."/>
            <person name="Campbell P.M."/>
            <person name="Chertemps T."/>
            <person name="Christeller J.T."/>
            <person name="Coppin C.W."/>
            <person name="Downes S.J."/>
            <person name="Duan G."/>
            <person name="Farnsworth C.A."/>
            <person name="Good R.T."/>
            <person name="Han L.B."/>
            <person name="Han Y.C."/>
            <person name="Hatje K."/>
            <person name="Horne I."/>
            <person name="Huang Y.P."/>
            <person name="Hughes D.S."/>
            <person name="Jacquin-Joly E."/>
            <person name="James W."/>
            <person name="Jhangiani S."/>
            <person name="Kollmar M."/>
            <person name="Kuwar S.S."/>
            <person name="Li S."/>
            <person name="Liu N.Y."/>
            <person name="Maibeche M.T."/>
            <person name="Miller J.R."/>
            <person name="Montagne N."/>
            <person name="Perry T."/>
            <person name="Qu J."/>
            <person name="Song S.V."/>
            <person name="Sutton G.G."/>
            <person name="Vogel H."/>
            <person name="Walenz B.P."/>
            <person name="Xu W."/>
            <person name="Zhang H.J."/>
            <person name="Zou Z."/>
            <person name="Batterham P."/>
            <person name="Edwards O.R."/>
            <person name="Feyereisen R."/>
            <person name="Gibbs R.A."/>
            <person name="Heckel D.G."/>
            <person name="McGrath A."/>
            <person name="Robin C."/>
            <person name="Scherer S.E."/>
            <person name="Worley K.C."/>
            <person name="Wu Y.D."/>
        </authorList>
    </citation>
    <scope>NUCLEOTIDE SEQUENCE [LARGE SCALE GENOMIC DNA]</scope>
    <source>
        <strain evidence="1">Harm_GR_Male_#8</strain>
        <tissue evidence="1">Whole organism</tissue>
    </source>
</reference>
<organism evidence="1 2">
    <name type="scientific">Helicoverpa armigera</name>
    <name type="common">Cotton bollworm</name>
    <name type="synonym">Heliothis armigera</name>
    <dbReference type="NCBI Taxonomy" id="29058"/>
    <lineage>
        <taxon>Eukaryota</taxon>
        <taxon>Metazoa</taxon>
        <taxon>Ecdysozoa</taxon>
        <taxon>Arthropoda</taxon>
        <taxon>Hexapoda</taxon>
        <taxon>Insecta</taxon>
        <taxon>Pterygota</taxon>
        <taxon>Neoptera</taxon>
        <taxon>Endopterygota</taxon>
        <taxon>Lepidoptera</taxon>
        <taxon>Glossata</taxon>
        <taxon>Ditrysia</taxon>
        <taxon>Noctuoidea</taxon>
        <taxon>Noctuidae</taxon>
        <taxon>Heliothinae</taxon>
        <taxon>Helicoverpa</taxon>
    </lineage>
</organism>
<evidence type="ECO:0000313" key="2">
    <source>
        <dbReference type="Proteomes" id="UP000249218"/>
    </source>
</evidence>
<evidence type="ECO:0000313" key="1">
    <source>
        <dbReference type="EMBL" id="PZC71491.1"/>
    </source>
</evidence>
<dbReference type="Proteomes" id="UP000249218">
    <property type="component" value="Unassembled WGS sequence"/>
</dbReference>
<dbReference type="AlphaFoldDB" id="A0A2W1B9S7"/>
<dbReference type="EMBL" id="KZ150307">
    <property type="protein sequence ID" value="PZC71491.1"/>
    <property type="molecule type" value="Genomic_DNA"/>
</dbReference>
<name>A0A2W1B9S7_HELAM</name>
<proteinExistence type="predicted"/>
<accession>A0A2W1B9S7</accession>
<protein>
    <submittedName>
        <fullName evidence="1">Uncharacterized protein</fullName>
    </submittedName>
</protein>
<sequence length="92" mass="10410">METTYSSSRKNTEINTLHTPPALYTGGYHHSGGHTNRRHSAPFRAIIIICYNAPRRFAPLPTARGDLRAQIIDACDIGINDKENTWRDLVFK</sequence>
<gene>
    <name evidence="1" type="primary">HaOG213220</name>
    <name evidence="1" type="ORF">B5X24_HaOG213220</name>
</gene>